<feature type="region of interest" description="Disordered" evidence="5">
    <location>
        <begin position="276"/>
        <end position="300"/>
    </location>
</feature>
<proteinExistence type="predicted"/>
<dbReference type="AlphaFoldDB" id="A0A5C3R0K6"/>
<comment type="subcellular location">
    <subcellularLocation>
        <location evidence="1">Membrane</location>
        <topology evidence="1">Multi-pass membrane protein</topology>
    </subcellularLocation>
</comment>
<feature type="region of interest" description="Disordered" evidence="5">
    <location>
        <begin position="220"/>
        <end position="260"/>
    </location>
</feature>
<dbReference type="GO" id="GO:0016020">
    <property type="term" value="C:membrane"/>
    <property type="evidence" value="ECO:0007669"/>
    <property type="project" value="UniProtKB-SubCell"/>
</dbReference>
<evidence type="ECO:0000256" key="4">
    <source>
        <dbReference type="ARBA" id="ARBA00023136"/>
    </source>
</evidence>
<feature type="transmembrane region" description="Helical" evidence="6">
    <location>
        <begin position="322"/>
        <end position="343"/>
    </location>
</feature>
<evidence type="ECO:0000256" key="2">
    <source>
        <dbReference type="ARBA" id="ARBA00022692"/>
    </source>
</evidence>
<protein>
    <recommendedName>
        <fullName evidence="7">Cation efflux protein transmembrane domain-containing protein</fullName>
    </recommendedName>
</protein>
<dbReference type="EMBL" id="ML178814">
    <property type="protein sequence ID" value="TFL07735.1"/>
    <property type="molecule type" value="Genomic_DNA"/>
</dbReference>
<evidence type="ECO:0000256" key="6">
    <source>
        <dbReference type="SAM" id="Phobius"/>
    </source>
</evidence>
<feature type="transmembrane region" description="Helical" evidence="6">
    <location>
        <begin position="446"/>
        <end position="465"/>
    </location>
</feature>
<feature type="compositionally biased region" description="Basic residues" evidence="5">
    <location>
        <begin position="250"/>
        <end position="260"/>
    </location>
</feature>
<dbReference type="STRING" id="1884261.A0A5C3R0K6"/>
<feature type="compositionally biased region" description="Polar residues" evidence="5">
    <location>
        <begin position="141"/>
        <end position="160"/>
    </location>
</feature>
<evidence type="ECO:0000313" key="8">
    <source>
        <dbReference type="EMBL" id="TFL07735.1"/>
    </source>
</evidence>
<accession>A0A5C3R0K6</accession>
<organism evidence="8 9">
    <name type="scientific">Pterulicium gracile</name>
    <dbReference type="NCBI Taxonomy" id="1884261"/>
    <lineage>
        <taxon>Eukaryota</taxon>
        <taxon>Fungi</taxon>
        <taxon>Dikarya</taxon>
        <taxon>Basidiomycota</taxon>
        <taxon>Agaricomycotina</taxon>
        <taxon>Agaricomycetes</taxon>
        <taxon>Agaricomycetidae</taxon>
        <taxon>Agaricales</taxon>
        <taxon>Pleurotineae</taxon>
        <taxon>Pterulaceae</taxon>
        <taxon>Pterulicium</taxon>
    </lineage>
</organism>
<evidence type="ECO:0000256" key="3">
    <source>
        <dbReference type="ARBA" id="ARBA00022989"/>
    </source>
</evidence>
<dbReference type="OrthoDB" id="5382797at2759"/>
<keyword evidence="4 6" id="KW-0472">Membrane</keyword>
<reference evidence="8 9" key="1">
    <citation type="journal article" date="2019" name="Nat. Ecol. Evol.">
        <title>Megaphylogeny resolves global patterns of mushroom evolution.</title>
        <authorList>
            <person name="Varga T."/>
            <person name="Krizsan K."/>
            <person name="Foldi C."/>
            <person name="Dima B."/>
            <person name="Sanchez-Garcia M."/>
            <person name="Sanchez-Ramirez S."/>
            <person name="Szollosi G.J."/>
            <person name="Szarkandi J.G."/>
            <person name="Papp V."/>
            <person name="Albert L."/>
            <person name="Andreopoulos W."/>
            <person name="Angelini C."/>
            <person name="Antonin V."/>
            <person name="Barry K.W."/>
            <person name="Bougher N.L."/>
            <person name="Buchanan P."/>
            <person name="Buyck B."/>
            <person name="Bense V."/>
            <person name="Catcheside P."/>
            <person name="Chovatia M."/>
            <person name="Cooper J."/>
            <person name="Damon W."/>
            <person name="Desjardin D."/>
            <person name="Finy P."/>
            <person name="Geml J."/>
            <person name="Haridas S."/>
            <person name="Hughes K."/>
            <person name="Justo A."/>
            <person name="Karasinski D."/>
            <person name="Kautmanova I."/>
            <person name="Kiss B."/>
            <person name="Kocsube S."/>
            <person name="Kotiranta H."/>
            <person name="LaButti K.M."/>
            <person name="Lechner B.E."/>
            <person name="Liimatainen K."/>
            <person name="Lipzen A."/>
            <person name="Lukacs Z."/>
            <person name="Mihaltcheva S."/>
            <person name="Morgado L.N."/>
            <person name="Niskanen T."/>
            <person name="Noordeloos M.E."/>
            <person name="Ohm R.A."/>
            <person name="Ortiz-Santana B."/>
            <person name="Ovrebo C."/>
            <person name="Racz N."/>
            <person name="Riley R."/>
            <person name="Savchenko A."/>
            <person name="Shiryaev A."/>
            <person name="Soop K."/>
            <person name="Spirin V."/>
            <person name="Szebenyi C."/>
            <person name="Tomsovsky M."/>
            <person name="Tulloss R.E."/>
            <person name="Uehling J."/>
            <person name="Grigoriev I.V."/>
            <person name="Vagvolgyi C."/>
            <person name="Papp T."/>
            <person name="Martin F.M."/>
            <person name="Miettinen O."/>
            <person name="Hibbett D.S."/>
            <person name="Nagy L.G."/>
        </authorList>
    </citation>
    <scope>NUCLEOTIDE SEQUENCE [LARGE SCALE GENOMIC DNA]</scope>
    <source>
        <strain evidence="8 9">CBS 309.79</strain>
    </source>
</reference>
<feature type="domain" description="Cation efflux protein transmembrane" evidence="7">
    <location>
        <begin position="375"/>
        <end position="565"/>
    </location>
</feature>
<name>A0A5C3R0K6_9AGAR</name>
<feature type="transmembrane region" description="Helical" evidence="6">
    <location>
        <begin position="548"/>
        <end position="572"/>
    </location>
</feature>
<feature type="compositionally biased region" description="Basic residues" evidence="5">
    <location>
        <begin position="162"/>
        <end position="171"/>
    </location>
</feature>
<evidence type="ECO:0000256" key="1">
    <source>
        <dbReference type="ARBA" id="ARBA00004141"/>
    </source>
</evidence>
<dbReference type="InterPro" id="IPR058533">
    <property type="entry name" value="Cation_efflux_TM"/>
</dbReference>
<feature type="transmembrane region" description="Helical" evidence="6">
    <location>
        <begin position="397"/>
        <end position="414"/>
    </location>
</feature>
<gene>
    <name evidence="8" type="ORF">BDV98DRAFT_647239</name>
</gene>
<dbReference type="Proteomes" id="UP000305067">
    <property type="component" value="Unassembled WGS sequence"/>
</dbReference>
<feature type="compositionally biased region" description="Low complexity" evidence="5">
    <location>
        <begin position="288"/>
        <end position="297"/>
    </location>
</feature>
<feature type="transmembrane region" description="Helical" evidence="6">
    <location>
        <begin position="355"/>
        <end position="376"/>
    </location>
</feature>
<dbReference type="SUPFAM" id="SSF161111">
    <property type="entry name" value="Cation efflux protein transmembrane domain-like"/>
    <property type="match status" value="1"/>
</dbReference>
<dbReference type="Pfam" id="PF01545">
    <property type="entry name" value="Cation_efflux"/>
    <property type="match status" value="1"/>
</dbReference>
<feature type="transmembrane region" description="Helical" evidence="6">
    <location>
        <begin position="518"/>
        <end position="536"/>
    </location>
</feature>
<feature type="region of interest" description="Disordered" evidence="5">
    <location>
        <begin position="1"/>
        <end position="189"/>
    </location>
</feature>
<evidence type="ECO:0000256" key="5">
    <source>
        <dbReference type="SAM" id="MobiDB-lite"/>
    </source>
</evidence>
<evidence type="ECO:0000259" key="7">
    <source>
        <dbReference type="Pfam" id="PF01545"/>
    </source>
</evidence>
<sequence>MHRRNSSKEESDDVLVGLDGDVNPSGYTNGHTNGLPEGLQAAPSRRMRVNSTPSHPQNPQDAQPPPLPPSAGPHKTSFGLGRPPNGTNGHAPPSPFRSSFGHMRNQSLSSYAPAPPSPLSFSFPPQNGAPSANAPTGGIPMSSSNSAPGAINGSDSTLAAKQSRKHSRIHSRNLSIFFPRPGSLPTSTIDEDGAQELEIGNSEPVNIPRAEPTPLGVGFKFGSQPPASVSAQLSPLPPPMDGSSSSSGSRSRKGHHHKHSMSHNFFSFLEPGGNTIAPSPTFTDDPRSASIVPSSSSGWATGTKTAFEQPPVIHAPPPTSQITFGAVGISFTQFALGAWLWIAGQQTGSLSCAGLGYWVVFDSLGVAVGTLLPGYLAKSTMQKKFRRPYGNARVETVSLFAQAVYLLFAGVYVIKETLEHVLLSADNSEGHHHHHGGDTSPGFIDFPLFPIFLSLLTTTFTASAFNNHSRLVTTTDNRIPSLNKLTQTLFSRSSSSHSASYSSPPPTTPIANILSNPYIVSPLTFGLAIMAVPAFASPARHQTLDMVLAAFIATVTFNVAYQAAVVIGAVLLQTSPQRNLSGGRMESFLRAMREVERNPQVLHLPAPHIWQLTPSTTTGSGGYVVTMELHVRADLGDDDVLRLTRWAWEKCDGALRNNEMEKTEVTVGVVRG</sequence>
<keyword evidence="2 6" id="KW-0812">Transmembrane</keyword>
<dbReference type="InterPro" id="IPR027469">
    <property type="entry name" value="Cation_efflux_TMD_sf"/>
</dbReference>
<feature type="compositionally biased region" description="Pro residues" evidence="5">
    <location>
        <begin position="62"/>
        <end position="71"/>
    </location>
</feature>
<keyword evidence="3 6" id="KW-1133">Transmembrane helix</keyword>
<evidence type="ECO:0000313" key="9">
    <source>
        <dbReference type="Proteomes" id="UP000305067"/>
    </source>
</evidence>
<keyword evidence="9" id="KW-1185">Reference proteome</keyword>